<accession>A0ACC1AJF5</accession>
<dbReference type="Proteomes" id="UP001164250">
    <property type="component" value="Chromosome 10"/>
</dbReference>
<sequence length="303" mass="35535">MSVIICLCRVLTKVMGFQFSMEKMLMTITRGTSMIHIPMNQHLKTLILQKDMVHDDHRYCKEDPNTLKTLIDYCEKPLYNRCKYSTFSGFMKFQYLKEKYGWLIHKFLGFVVYLHDVLPNENSMPKSMYDTKKFMAALGLEYKKIHAYQNDCIIFRNEYKDLSKCPSCGASHWKKQVGKSSSNSKVPSKVLCYFLPILRFRRMFQSSQTTYDLTWHGHNNKNDGKLQHPVDSPTWKLIDSESRNLRMALSTDGFNPHRSLSCQYSCWLMMLVTCNLPTLVVHEKEVHNVDVIDLGSITTWEQY</sequence>
<proteinExistence type="predicted"/>
<evidence type="ECO:0000313" key="1">
    <source>
        <dbReference type="EMBL" id="KAJ0086828.1"/>
    </source>
</evidence>
<reference evidence="2" key="1">
    <citation type="journal article" date="2023" name="G3 (Bethesda)">
        <title>Genome assembly and association tests identify interacting loci associated with vigor, precocity, and sex in interspecific pistachio rootstocks.</title>
        <authorList>
            <person name="Palmer W."/>
            <person name="Jacygrad E."/>
            <person name="Sagayaradj S."/>
            <person name="Cavanaugh K."/>
            <person name="Han R."/>
            <person name="Bertier L."/>
            <person name="Beede B."/>
            <person name="Kafkas S."/>
            <person name="Golino D."/>
            <person name="Preece J."/>
            <person name="Michelmore R."/>
        </authorList>
    </citation>
    <scope>NUCLEOTIDE SEQUENCE [LARGE SCALE GENOMIC DNA]</scope>
</reference>
<name>A0ACC1AJF5_9ROSI</name>
<comment type="caution">
    <text evidence="1">The sequence shown here is derived from an EMBL/GenBank/DDBJ whole genome shotgun (WGS) entry which is preliminary data.</text>
</comment>
<keyword evidence="2" id="KW-1185">Reference proteome</keyword>
<dbReference type="EMBL" id="CM047906">
    <property type="protein sequence ID" value="KAJ0086828.1"/>
    <property type="molecule type" value="Genomic_DNA"/>
</dbReference>
<organism evidence="1 2">
    <name type="scientific">Pistacia atlantica</name>
    <dbReference type="NCBI Taxonomy" id="434234"/>
    <lineage>
        <taxon>Eukaryota</taxon>
        <taxon>Viridiplantae</taxon>
        <taxon>Streptophyta</taxon>
        <taxon>Embryophyta</taxon>
        <taxon>Tracheophyta</taxon>
        <taxon>Spermatophyta</taxon>
        <taxon>Magnoliopsida</taxon>
        <taxon>eudicotyledons</taxon>
        <taxon>Gunneridae</taxon>
        <taxon>Pentapetalae</taxon>
        <taxon>rosids</taxon>
        <taxon>malvids</taxon>
        <taxon>Sapindales</taxon>
        <taxon>Anacardiaceae</taxon>
        <taxon>Pistacia</taxon>
    </lineage>
</organism>
<evidence type="ECO:0000313" key="2">
    <source>
        <dbReference type="Proteomes" id="UP001164250"/>
    </source>
</evidence>
<gene>
    <name evidence="1" type="ORF">Patl1_07959</name>
</gene>
<protein>
    <submittedName>
        <fullName evidence="1">Uncharacterized protein</fullName>
    </submittedName>
</protein>